<organism evidence="7 8">
    <name type="scientific">Streptomyces ipomoeae</name>
    <dbReference type="NCBI Taxonomy" id="103232"/>
    <lineage>
        <taxon>Bacteria</taxon>
        <taxon>Bacillati</taxon>
        <taxon>Actinomycetota</taxon>
        <taxon>Actinomycetes</taxon>
        <taxon>Kitasatosporales</taxon>
        <taxon>Streptomycetaceae</taxon>
        <taxon>Streptomyces</taxon>
    </lineage>
</organism>
<dbReference type="InterPro" id="IPR045229">
    <property type="entry name" value="TPP_enz"/>
</dbReference>
<dbReference type="Proteomes" id="UP000318720">
    <property type="component" value="Unassembled WGS sequence"/>
</dbReference>
<evidence type="ECO:0000256" key="1">
    <source>
        <dbReference type="ARBA" id="ARBA00007812"/>
    </source>
</evidence>
<feature type="domain" description="Thiamine pyrophosphate enzyme N-terminal TPP-binding" evidence="6">
    <location>
        <begin position="27"/>
        <end position="145"/>
    </location>
</feature>
<dbReference type="GO" id="GO:0050660">
    <property type="term" value="F:flavin adenine dinucleotide binding"/>
    <property type="evidence" value="ECO:0007669"/>
    <property type="project" value="TreeGrafter"/>
</dbReference>
<sequence>MTHDHDLVLHPTAAQISAALNPPPGRNGGDLVVETLAGLGATTVFGLPGQHALGMFDALRRSDLRYIGLRVENNAGFAADAYGRITGEAAPLLLSTGPGALTSLAALQEAAAASAPVLAISSQIPTAGLGGGRHGYLHELPDQAASFRGVVKSVHTVRTQSQIPSAIAAAWRSALTAPHGPVWVEIPQDVLLAETPLPVVTGVDATPEEPAPRPELTAVAAHLLSGAARPAIIAGGGVVRADASGKLRQLAERLSAPVVTTFGGKGAFPWTHPLSLRSWLEDRHTTDFLEDADVLLVVGSGLGELSSNYHTFKPRGRVIQIEADLGKLESNHPALGIHADARLALQALLETIEEPREDESAPERVREVLAKVRERIDGQQLTLEQGLLTSIRRALPPRAPSFWDMTILAYWAWSAFDARHPNTMHSAQGSGGLGYAFPAALGAAVADPTQPVLAVSGDGGALYSLAELATARQYDLDVTWLIVDDGGYGILREYMTDAFGEATGTELTRPDFVALAESFGVPGARTTPETLAEDLAKALAAPGPSVLVLPAVLRMFAPTHLPG</sequence>
<dbReference type="Pfam" id="PF02776">
    <property type="entry name" value="TPP_enzyme_N"/>
    <property type="match status" value="1"/>
</dbReference>
<gene>
    <name evidence="7" type="ORF">Sipo8835_17615</name>
</gene>
<protein>
    <submittedName>
        <fullName evidence="7">Thiamine pyrophosphate-binding protein</fullName>
    </submittedName>
</protein>
<dbReference type="InterPro" id="IPR029035">
    <property type="entry name" value="DHS-like_NAD/FAD-binding_dom"/>
</dbReference>
<dbReference type="InterPro" id="IPR012000">
    <property type="entry name" value="Thiamin_PyroP_enz_cen_dom"/>
</dbReference>
<dbReference type="GO" id="GO:0003984">
    <property type="term" value="F:acetolactate synthase activity"/>
    <property type="evidence" value="ECO:0007669"/>
    <property type="project" value="TreeGrafter"/>
</dbReference>
<dbReference type="InterPro" id="IPR000399">
    <property type="entry name" value="TPP-bd_CS"/>
</dbReference>
<dbReference type="InterPro" id="IPR011766">
    <property type="entry name" value="TPP_enzyme_TPP-bd"/>
</dbReference>
<name>A0AAE8W1S0_9ACTN</name>
<dbReference type="RefSeq" id="WP_009324204.1">
    <property type="nucleotide sequence ID" value="NZ_JARAVC010000354.1"/>
</dbReference>
<dbReference type="GO" id="GO:0009099">
    <property type="term" value="P:L-valine biosynthetic process"/>
    <property type="evidence" value="ECO:0007669"/>
    <property type="project" value="TreeGrafter"/>
</dbReference>
<dbReference type="GO" id="GO:0000287">
    <property type="term" value="F:magnesium ion binding"/>
    <property type="evidence" value="ECO:0007669"/>
    <property type="project" value="InterPro"/>
</dbReference>
<accession>A0AAE8W1S0</accession>
<keyword evidence="2 3" id="KW-0786">Thiamine pyrophosphate</keyword>
<dbReference type="EMBL" id="SPAZ01000151">
    <property type="protein sequence ID" value="TQE33514.1"/>
    <property type="molecule type" value="Genomic_DNA"/>
</dbReference>
<comment type="caution">
    <text evidence="7">The sequence shown here is derived from an EMBL/GenBank/DDBJ whole genome shotgun (WGS) entry which is preliminary data.</text>
</comment>
<dbReference type="GO" id="GO:0009097">
    <property type="term" value="P:isoleucine biosynthetic process"/>
    <property type="evidence" value="ECO:0007669"/>
    <property type="project" value="TreeGrafter"/>
</dbReference>
<evidence type="ECO:0000256" key="3">
    <source>
        <dbReference type="RuleBase" id="RU362132"/>
    </source>
</evidence>
<comment type="similarity">
    <text evidence="1 3">Belongs to the TPP enzyme family.</text>
</comment>
<dbReference type="Gene3D" id="3.40.50.1220">
    <property type="entry name" value="TPP-binding domain"/>
    <property type="match status" value="1"/>
</dbReference>
<dbReference type="InterPro" id="IPR029061">
    <property type="entry name" value="THDP-binding"/>
</dbReference>
<evidence type="ECO:0000256" key="2">
    <source>
        <dbReference type="ARBA" id="ARBA00023052"/>
    </source>
</evidence>
<evidence type="ECO:0000313" key="8">
    <source>
        <dbReference type="Proteomes" id="UP000318720"/>
    </source>
</evidence>
<evidence type="ECO:0000259" key="6">
    <source>
        <dbReference type="Pfam" id="PF02776"/>
    </source>
</evidence>
<feature type="domain" description="Thiamine pyrophosphate enzyme central" evidence="4">
    <location>
        <begin position="220"/>
        <end position="348"/>
    </location>
</feature>
<proteinExistence type="inferred from homology"/>
<evidence type="ECO:0000313" key="7">
    <source>
        <dbReference type="EMBL" id="TQE33514.1"/>
    </source>
</evidence>
<reference evidence="7 8" key="1">
    <citation type="submission" date="2019-03" db="EMBL/GenBank/DDBJ databases">
        <title>Comparative genomic analyses of the sweetpotato soil rot pathogen, Streptomyces ipomoeae.</title>
        <authorList>
            <person name="Ruschel Soares N."/>
            <person name="Badger J.H."/>
            <person name="Huguet-Tapia J.C."/>
            <person name="Clark C.A."/>
            <person name="Pettis G.S."/>
        </authorList>
    </citation>
    <scope>NUCLEOTIDE SEQUENCE [LARGE SCALE GENOMIC DNA]</scope>
    <source>
        <strain evidence="7 8">88-35</strain>
    </source>
</reference>
<dbReference type="Pfam" id="PF02775">
    <property type="entry name" value="TPP_enzyme_C"/>
    <property type="match status" value="1"/>
</dbReference>
<dbReference type="AlphaFoldDB" id="A0AAE8W1S0"/>
<evidence type="ECO:0000259" key="5">
    <source>
        <dbReference type="Pfam" id="PF02775"/>
    </source>
</evidence>
<dbReference type="GO" id="GO:0030976">
    <property type="term" value="F:thiamine pyrophosphate binding"/>
    <property type="evidence" value="ECO:0007669"/>
    <property type="project" value="InterPro"/>
</dbReference>
<dbReference type="InterPro" id="IPR012001">
    <property type="entry name" value="Thiamin_PyroP_enz_TPP-bd_dom"/>
</dbReference>
<dbReference type="Gene3D" id="3.40.50.970">
    <property type="match status" value="2"/>
</dbReference>
<evidence type="ECO:0000259" key="4">
    <source>
        <dbReference type="Pfam" id="PF00205"/>
    </source>
</evidence>
<dbReference type="CDD" id="cd07035">
    <property type="entry name" value="TPP_PYR_POX_like"/>
    <property type="match status" value="1"/>
</dbReference>
<dbReference type="PROSITE" id="PS00187">
    <property type="entry name" value="TPP_ENZYMES"/>
    <property type="match status" value="1"/>
</dbReference>
<dbReference type="CDD" id="cd00568">
    <property type="entry name" value="TPP_enzymes"/>
    <property type="match status" value="1"/>
</dbReference>
<dbReference type="SUPFAM" id="SSF52467">
    <property type="entry name" value="DHS-like NAD/FAD-binding domain"/>
    <property type="match status" value="1"/>
</dbReference>
<dbReference type="PANTHER" id="PTHR18968:SF167">
    <property type="entry name" value="ACETOLACTATE SYNTHASE LARGE SUBUNIT ILVB2-RELATED"/>
    <property type="match status" value="1"/>
</dbReference>
<dbReference type="GO" id="GO:0005948">
    <property type="term" value="C:acetolactate synthase complex"/>
    <property type="evidence" value="ECO:0007669"/>
    <property type="project" value="TreeGrafter"/>
</dbReference>
<dbReference type="SUPFAM" id="SSF52518">
    <property type="entry name" value="Thiamin diphosphate-binding fold (THDP-binding)"/>
    <property type="match status" value="2"/>
</dbReference>
<dbReference type="Pfam" id="PF00205">
    <property type="entry name" value="TPP_enzyme_M"/>
    <property type="match status" value="1"/>
</dbReference>
<dbReference type="PANTHER" id="PTHR18968">
    <property type="entry name" value="THIAMINE PYROPHOSPHATE ENZYMES"/>
    <property type="match status" value="1"/>
</dbReference>
<feature type="domain" description="Thiamine pyrophosphate enzyme TPP-binding" evidence="5">
    <location>
        <begin position="408"/>
        <end position="547"/>
    </location>
</feature>